<dbReference type="Proteomes" id="UP000365297">
    <property type="component" value="Unassembled WGS sequence"/>
</dbReference>
<organism evidence="2 8">
    <name type="scientific">Listeria monocytogenes</name>
    <dbReference type="NCBI Taxonomy" id="1639"/>
    <lineage>
        <taxon>Bacteria</taxon>
        <taxon>Bacillati</taxon>
        <taxon>Bacillota</taxon>
        <taxon>Bacilli</taxon>
        <taxon>Bacillales</taxon>
        <taxon>Listeriaceae</taxon>
        <taxon>Listeria</taxon>
    </lineage>
</organism>
<keyword evidence="1" id="KW-0472">Membrane</keyword>
<proteinExistence type="predicted"/>
<dbReference type="EMBL" id="AALGDA010000011">
    <property type="protein sequence ID" value="ECY9782413.1"/>
    <property type="molecule type" value="Genomic_DNA"/>
</dbReference>
<dbReference type="EMBL" id="AABBZO010000008">
    <property type="protein sequence ID" value="EAG4462322.1"/>
    <property type="molecule type" value="Genomic_DNA"/>
</dbReference>
<feature type="transmembrane region" description="Helical" evidence="1">
    <location>
        <begin position="83"/>
        <end position="105"/>
    </location>
</feature>
<evidence type="ECO:0000313" key="11">
    <source>
        <dbReference type="Proteomes" id="UP000528151"/>
    </source>
</evidence>
<dbReference type="RefSeq" id="WP_010958752.1">
    <property type="nucleotide sequence ID" value="NC_021825.2"/>
</dbReference>
<reference evidence="8 11" key="2">
    <citation type="submission" date="2018-06" db="EMBL/GenBank/DDBJ databases">
        <authorList>
            <consortium name="GenomeTrakr: Next Generation Sequencing Network for Food Pathogen Tracability"/>
        </authorList>
    </citation>
    <scope>NUCLEOTIDE SEQUENCE [LARGE SCALE GENOMIC DNA]</scope>
    <source>
        <strain evidence="3 11">CFSAN063727</strain>
        <strain evidence="2 8">FDA00007096</strain>
        <strain evidence="4 10">LS1344</strain>
    </source>
</reference>
<evidence type="ECO:0000256" key="1">
    <source>
        <dbReference type="SAM" id="Phobius"/>
    </source>
</evidence>
<dbReference type="Proteomes" id="UP000272537">
    <property type="component" value="Unassembled WGS sequence"/>
</dbReference>
<dbReference type="EMBL" id="QXLS01000001">
    <property type="protein sequence ID" value="RKA11176.1"/>
    <property type="molecule type" value="Genomic_DNA"/>
</dbReference>
<reference evidence="5 9" key="3">
    <citation type="submission" date="2019-09" db="EMBL/GenBank/DDBJ databases">
        <authorList>
            <consortium name="PulseNet: The National Subtyping Network for Foodborne Disease Surveillance"/>
            <person name="Tarr C.L."/>
            <person name="Trees E."/>
            <person name="Katz L.S."/>
            <person name="Carleton-Romer H.A."/>
            <person name="Stroika S."/>
            <person name="Kucerova Z."/>
            <person name="Roache K.F."/>
            <person name="Sabol A.L."/>
            <person name="Besser J."/>
            <person name="Gerner-Smidt P."/>
        </authorList>
    </citation>
    <scope>NUCLEOTIDE SEQUENCE [LARGE SCALE GENOMIC DNA]</scope>
    <source>
        <strain evidence="5 9">PNUSAL005692</strain>
    </source>
</reference>
<gene>
    <name evidence="2" type="ORF">ARY78_11650</name>
    <name evidence="3" type="ORF">CA369_08490</name>
    <name evidence="6" type="ORF">DYZ80_00709</name>
    <name evidence="4" type="ORF">E5F58_03855</name>
    <name evidence="5" type="ORF">F6515_05340</name>
</gene>
<evidence type="ECO:0000313" key="7">
    <source>
        <dbReference type="Proteomes" id="UP000272537"/>
    </source>
</evidence>
<dbReference type="AlphaFoldDB" id="A0A0B8R829"/>
<protein>
    <recommendedName>
        <fullName evidence="12">DUF2798 domain-containing protein</fullName>
    </recommendedName>
</protein>
<feature type="transmembrane region" description="Helical" evidence="1">
    <location>
        <begin position="41"/>
        <end position="62"/>
    </location>
</feature>
<evidence type="ECO:0000313" key="4">
    <source>
        <dbReference type="EMBL" id="EAH4241134.1"/>
    </source>
</evidence>
<dbReference type="EMBL" id="AABGUK010000001">
    <property type="protein sequence ID" value="EAH4241134.1"/>
    <property type="molecule type" value="Genomic_DNA"/>
</dbReference>
<evidence type="ECO:0000313" key="5">
    <source>
        <dbReference type="EMBL" id="ECY9782413.1"/>
    </source>
</evidence>
<keyword evidence="1" id="KW-1133">Transmembrane helix</keyword>
<comment type="caution">
    <text evidence="2">The sequence shown here is derived from an EMBL/GenBank/DDBJ whole genome shotgun (WGS) entry which is preliminary data.</text>
</comment>
<dbReference type="Proteomes" id="UP000528151">
    <property type="component" value="Unassembled WGS sequence"/>
</dbReference>
<evidence type="ECO:0000313" key="3">
    <source>
        <dbReference type="EMBL" id="EAG4462322.1"/>
    </source>
</evidence>
<name>A0A0B8R829_LISMN</name>
<evidence type="ECO:0000313" key="9">
    <source>
        <dbReference type="Proteomes" id="UP000489121"/>
    </source>
</evidence>
<keyword evidence="1" id="KW-0812">Transmembrane</keyword>
<evidence type="ECO:0008006" key="12">
    <source>
        <dbReference type="Google" id="ProtNLM"/>
    </source>
</evidence>
<dbReference type="EMBL" id="AAAIXK010000006">
    <property type="protein sequence ID" value="EAC5551084.1"/>
    <property type="molecule type" value="Genomic_DNA"/>
</dbReference>
<dbReference type="Pfam" id="PF11391">
    <property type="entry name" value="DUF2798"/>
    <property type="match status" value="2"/>
</dbReference>
<feature type="transmembrane region" description="Helical" evidence="1">
    <location>
        <begin position="9"/>
        <end position="29"/>
    </location>
</feature>
<dbReference type="Proteomes" id="UP000527632">
    <property type="component" value="Unassembled WGS sequence"/>
</dbReference>
<dbReference type="Proteomes" id="UP000489121">
    <property type="component" value="Unassembled WGS sequence"/>
</dbReference>
<feature type="transmembrane region" description="Helical" evidence="1">
    <location>
        <begin position="117"/>
        <end position="139"/>
    </location>
</feature>
<evidence type="ECO:0000313" key="8">
    <source>
        <dbReference type="Proteomes" id="UP000365297"/>
    </source>
</evidence>
<dbReference type="InterPro" id="IPR021529">
    <property type="entry name" value="DUF2798"/>
</dbReference>
<evidence type="ECO:0000313" key="10">
    <source>
        <dbReference type="Proteomes" id="UP000527632"/>
    </source>
</evidence>
<evidence type="ECO:0000313" key="2">
    <source>
        <dbReference type="EMBL" id="EAC5551084.1"/>
    </source>
</evidence>
<accession>A0A0B8R829</accession>
<reference evidence="6 7" key="1">
    <citation type="journal article" date="2018" name="BMC Genomics">
        <title>Genes significantly associated with lineage II food isolates of Listeria monocytogenes.</title>
        <authorList>
            <person name="Pirone-Davies C."/>
            <person name="Chen Y."/>
            <person name="Pightling A."/>
            <person name="Ryan G."/>
            <person name="Wang Y."/>
            <person name="Yao K."/>
            <person name="Hoffmann M."/>
            <person name="Allard M.W."/>
        </authorList>
    </citation>
    <scope>NUCLEOTIDE SEQUENCE [LARGE SCALE GENOMIC DNA]</scope>
    <source>
        <strain evidence="6 7">PNUSAL000550</strain>
    </source>
</reference>
<dbReference type="KEGG" id="lmok:CQ02_02850"/>
<evidence type="ECO:0000313" key="6">
    <source>
        <dbReference type="EMBL" id="RKA11176.1"/>
    </source>
</evidence>
<sequence length="147" mass="16903">MYSNRKEKVVFTLIMCSLMILCMSSYNIFLENGIGTDSLLIVLKAFVPFLFIGFLLDFFVVGKIVYRLHALLVSEDASKFKKIIMMQLLMVTFMCVLMSTLSLIVNQGEWSHLGILILRNYFVALFLQIFIVSPFVRLISPRIFALL</sequence>